<name>A0ABY5DL14_9GAMM</name>
<dbReference type="Proteomes" id="UP001055955">
    <property type="component" value="Chromosome"/>
</dbReference>
<reference evidence="11 12" key="1">
    <citation type="journal article" date="2022" name="Nat. Microbiol.">
        <title>The microbiome of a bacterivorous marine choanoflagellate contains a resource-demanding obligate bacterial associate.</title>
        <authorList>
            <person name="Needham D.M."/>
            <person name="Poirier C."/>
            <person name="Bachy C."/>
            <person name="George E.E."/>
            <person name="Wilken S."/>
            <person name="Yung C.C.M."/>
            <person name="Limardo A.J."/>
            <person name="Morando M."/>
            <person name="Sudek L."/>
            <person name="Malmstrom R.R."/>
            <person name="Keeling P.J."/>
            <person name="Santoro A.E."/>
            <person name="Worden A.Z."/>
        </authorList>
    </citation>
    <scope>NUCLEOTIDE SEQUENCE [LARGE SCALE GENOMIC DNA]</scope>
    <source>
        <strain evidence="11 12">Comchoano-1</strain>
    </source>
</reference>
<feature type="transmembrane region" description="Helical" evidence="10">
    <location>
        <begin position="312"/>
        <end position="332"/>
    </location>
</feature>
<organism evidence="11 12">
    <name type="scientific">Candidatus Comchoanobacter bicostacola</name>
    <dbReference type="NCBI Taxonomy" id="2919598"/>
    <lineage>
        <taxon>Bacteria</taxon>
        <taxon>Pseudomonadati</taxon>
        <taxon>Pseudomonadota</taxon>
        <taxon>Gammaproteobacteria</taxon>
        <taxon>Candidatus Comchoanobacterales</taxon>
        <taxon>Candidatus Comchoanobacteraceae</taxon>
        <taxon>Candidatus Comchoanobacter</taxon>
    </lineage>
</organism>
<keyword evidence="5 10" id="KW-0547">Nucleotide-binding</keyword>
<evidence type="ECO:0000256" key="2">
    <source>
        <dbReference type="ARBA" id="ARBA00007127"/>
    </source>
</evidence>
<feature type="transmembrane region" description="Helical" evidence="10">
    <location>
        <begin position="460"/>
        <end position="481"/>
    </location>
</feature>
<keyword evidence="4 10" id="KW-0812">Transmembrane</keyword>
<feature type="transmembrane region" description="Helical" evidence="10">
    <location>
        <begin position="94"/>
        <end position="113"/>
    </location>
</feature>
<feature type="transmembrane region" description="Helical" evidence="10">
    <location>
        <begin position="372"/>
        <end position="395"/>
    </location>
</feature>
<dbReference type="RefSeq" id="WP_258568261.1">
    <property type="nucleotide sequence ID" value="NZ_CP092900.1"/>
</dbReference>
<dbReference type="InterPro" id="IPR004667">
    <property type="entry name" value="ADP_ATP_car_bac_type"/>
</dbReference>
<protein>
    <recommendedName>
        <fullName evidence="10">ADP,ATP carrier protein</fullName>
    </recommendedName>
</protein>
<feature type="transmembrane region" description="Helical" evidence="10">
    <location>
        <begin position="26"/>
        <end position="43"/>
    </location>
</feature>
<sequence length="499" mass="55747">MNTESTNMSALRQSIFPIENWEIKKFLPFALIIGITVFNFTVLRNMKDALILTAPESGAEAVTYLKTLAVLPSVIFLSAMYVKLRKSCDFEKSYYIIVGSFLSFFTLFALFLYPNAEAIHFSPEQVMAWKLAFPRIQFVFPVIGVWSYSLFYVAAELWGTFCLSILFWQFANDNVGTNEAKRFYPLFLFVNAFATICVGNFLEYASSIEYDTVLFSTYMIIGMGVVMLSLFNHVNSRVLTDPMFVKDIADKGKKKSKMKLGFVDSMKQLASSPYIGYLSILILAYGMSINMIEVCWKSAAKSYYPTQDAYLAMMATYSKMTGYSGLVLVMISKGVLRRFGWLPCALVTPIMISVTGAGYFASVLFPGAFEPWMLLAGFTSPLAFTVMFGMLGVVLSKSSKYSFFDPTKEMAFIPLDYDLRISGKAAADGVAGRLGKSGASWIQMILYAVVAGGQTEIMPYLTVILFFLSIGWLVSATRLNVLYSNMVEKRRLEAESAVS</sequence>
<evidence type="ECO:0000256" key="10">
    <source>
        <dbReference type="RuleBase" id="RU363121"/>
    </source>
</evidence>
<feature type="transmembrane region" description="Helical" evidence="10">
    <location>
        <begin position="274"/>
        <end position="292"/>
    </location>
</feature>
<feature type="transmembrane region" description="Helical" evidence="10">
    <location>
        <begin position="214"/>
        <end position="234"/>
    </location>
</feature>
<keyword evidence="8 10" id="KW-0472">Membrane</keyword>
<keyword evidence="7 10" id="KW-1133">Transmembrane helix</keyword>
<evidence type="ECO:0000256" key="3">
    <source>
        <dbReference type="ARBA" id="ARBA00022448"/>
    </source>
</evidence>
<dbReference type="NCBIfam" id="TIGR00769">
    <property type="entry name" value="AAA"/>
    <property type="match status" value="1"/>
</dbReference>
<evidence type="ECO:0000313" key="11">
    <source>
        <dbReference type="EMBL" id="UTC24477.1"/>
    </source>
</evidence>
<feature type="transmembrane region" description="Helical" evidence="10">
    <location>
        <begin position="339"/>
        <end position="360"/>
    </location>
</feature>
<evidence type="ECO:0000256" key="9">
    <source>
        <dbReference type="ARBA" id="ARBA00024792"/>
    </source>
</evidence>
<keyword evidence="6 10" id="KW-0067">ATP-binding</keyword>
<evidence type="ECO:0000256" key="7">
    <source>
        <dbReference type="ARBA" id="ARBA00022989"/>
    </source>
</evidence>
<feature type="transmembrane region" description="Helical" evidence="10">
    <location>
        <begin position="183"/>
        <end position="202"/>
    </location>
</feature>
<comment type="similarity">
    <text evidence="2 10">Belongs to the ADP/ATP translocase tlc family.</text>
</comment>
<dbReference type="PANTHER" id="PTHR31187">
    <property type="match status" value="1"/>
</dbReference>
<evidence type="ECO:0000256" key="1">
    <source>
        <dbReference type="ARBA" id="ARBA00004141"/>
    </source>
</evidence>
<feature type="transmembrane region" description="Helical" evidence="10">
    <location>
        <begin position="150"/>
        <end position="171"/>
    </location>
</feature>
<comment type="function">
    <text evidence="9">Provides the rickettsial cell with host ATP in exchange for rickettsial ADP. This is an obligate exchange system. This energy acquiring activity is an important component of rickettsial parasitism.</text>
</comment>
<gene>
    <name evidence="11" type="ORF">MMH89_04495</name>
</gene>
<dbReference type="Pfam" id="PF03219">
    <property type="entry name" value="TLC"/>
    <property type="match status" value="1"/>
</dbReference>
<evidence type="ECO:0000256" key="5">
    <source>
        <dbReference type="ARBA" id="ARBA00022741"/>
    </source>
</evidence>
<proteinExistence type="inferred from homology"/>
<comment type="subcellular location">
    <subcellularLocation>
        <location evidence="1 10">Membrane</location>
        <topology evidence="1 10">Multi-pass membrane protein</topology>
    </subcellularLocation>
</comment>
<keyword evidence="12" id="KW-1185">Reference proteome</keyword>
<feature type="transmembrane region" description="Helical" evidence="10">
    <location>
        <begin position="438"/>
        <end position="454"/>
    </location>
</feature>
<evidence type="ECO:0000256" key="8">
    <source>
        <dbReference type="ARBA" id="ARBA00023136"/>
    </source>
</evidence>
<accession>A0ABY5DL14</accession>
<evidence type="ECO:0000256" key="4">
    <source>
        <dbReference type="ARBA" id="ARBA00022692"/>
    </source>
</evidence>
<evidence type="ECO:0000313" key="12">
    <source>
        <dbReference type="Proteomes" id="UP001055955"/>
    </source>
</evidence>
<feature type="transmembrane region" description="Helical" evidence="10">
    <location>
        <begin position="63"/>
        <end position="82"/>
    </location>
</feature>
<dbReference type="PANTHER" id="PTHR31187:SF1">
    <property type="entry name" value="ADP,ATP CARRIER PROTEIN 1"/>
    <property type="match status" value="1"/>
</dbReference>
<dbReference type="EMBL" id="CP092900">
    <property type="protein sequence ID" value="UTC24477.1"/>
    <property type="molecule type" value="Genomic_DNA"/>
</dbReference>
<evidence type="ECO:0000256" key="6">
    <source>
        <dbReference type="ARBA" id="ARBA00022840"/>
    </source>
</evidence>
<keyword evidence="3 10" id="KW-0813">Transport</keyword>